<accession>A0A1I5BPJ4</accession>
<dbReference type="InterPro" id="IPR003715">
    <property type="entry name" value="Poly_export_N"/>
</dbReference>
<name>A0A1I5BPJ4_9FLAO</name>
<dbReference type="PROSITE" id="PS51257">
    <property type="entry name" value="PROKAR_LIPOPROTEIN"/>
    <property type="match status" value="1"/>
</dbReference>
<evidence type="ECO:0000256" key="1">
    <source>
        <dbReference type="ARBA" id="ARBA00022729"/>
    </source>
</evidence>
<organism evidence="4 5">
    <name type="scientific">Salegentibacter flavus</name>
    <dbReference type="NCBI Taxonomy" id="287099"/>
    <lineage>
        <taxon>Bacteria</taxon>
        <taxon>Pseudomonadati</taxon>
        <taxon>Bacteroidota</taxon>
        <taxon>Flavobacteriia</taxon>
        <taxon>Flavobacteriales</taxon>
        <taxon>Flavobacteriaceae</taxon>
        <taxon>Salegentibacter</taxon>
    </lineage>
</organism>
<dbReference type="AlphaFoldDB" id="A0A1I5BPJ4"/>
<dbReference type="PANTHER" id="PTHR33619:SF3">
    <property type="entry name" value="POLYSACCHARIDE EXPORT PROTEIN GFCE-RELATED"/>
    <property type="match status" value="1"/>
</dbReference>
<dbReference type="Gene3D" id="3.30.1950.10">
    <property type="entry name" value="wza like domain"/>
    <property type="match status" value="1"/>
</dbReference>
<evidence type="ECO:0000313" key="4">
    <source>
        <dbReference type="EMBL" id="SFN76559.1"/>
    </source>
</evidence>
<dbReference type="OrthoDB" id="662756at2"/>
<evidence type="ECO:0000256" key="2">
    <source>
        <dbReference type="SAM" id="Phobius"/>
    </source>
</evidence>
<feature type="transmembrane region" description="Helical" evidence="2">
    <location>
        <begin position="246"/>
        <end position="264"/>
    </location>
</feature>
<keyword evidence="2" id="KW-0812">Transmembrane</keyword>
<evidence type="ECO:0000313" key="5">
    <source>
        <dbReference type="Proteomes" id="UP000199153"/>
    </source>
</evidence>
<dbReference type="STRING" id="287099.SAMN05660413_02475"/>
<keyword evidence="2" id="KW-1133">Transmembrane helix</keyword>
<dbReference type="Pfam" id="PF02563">
    <property type="entry name" value="Poly_export"/>
    <property type="match status" value="1"/>
</dbReference>
<dbReference type="PANTHER" id="PTHR33619">
    <property type="entry name" value="POLYSACCHARIDE EXPORT PROTEIN GFCE-RELATED"/>
    <property type="match status" value="1"/>
</dbReference>
<dbReference type="InterPro" id="IPR049712">
    <property type="entry name" value="Poly_export"/>
</dbReference>
<reference evidence="4 5" key="1">
    <citation type="submission" date="2016-10" db="EMBL/GenBank/DDBJ databases">
        <authorList>
            <person name="de Groot N.N."/>
        </authorList>
    </citation>
    <scope>NUCLEOTIDE SEQUENCE [LARGE SCALE GENOMIC DNA]</scope>
    <source>
        <strain evidence="4 5">DSM 17794</strain>
    </source>
</reference>
<keyword evidence="5" id="KW-1185">Reference proteome</keyword>
<dbReference type="GO" id="GO:0015159">
    <property type="term" value="F:polysaccharide transmembrane transporter activity"/>
    <property type="evidence" value="ECO:0007669"/>
    <property type="project" value="InterPro"/>
</dbReference>
<sequence>MKFPKSFRIPAFGLFALIMATSCVSRQEVVYFQGLDEAQARMDNEQQKNLRIKPNDQLTISVSAPEQVAALPFNLPVIGVDPGGSDLGLSATGRQQLQTFQVEKNGTIDFPVLGKVEAAGYSQEQLAAKLKEQIKVYVQDPIVNVRVVNFHISVLGEVTRPGTFEVQDDYFSLPQALGMAGDMSIYGRRDNVLVVREEGGTKTHAYLDLGDADVINSPYYYLQQNDVIYVEPNKAQRQSASYNRNAGIYISIASVLVSVAVLLTR</sequence>
<dbReference type="EMBL" id="FOVL01000016">
    <property type="protein sequence ID" value="SFN76559.1"/>
    <property type="molecule type" value="Genomic_DNA"/>
</dbReference>
<feature type="domain" description="Polysaccharide export protein N-terminal" evidence="3">
    <location>
        <begin position="45"/>
        <end position="147"/>
    </location>
</feature>
<keyword evidence="1" id="KW-0732">Signal</keyword>
<dbReference type="Proteomes" id="UP000199153">
    <property type="component" value="Unassembled WGS sequence"/>
</dbReference>
<protein>
    <submittedName>
        <fullName evidence="4">Polysaccharide export outer membrane protein</fullName>
    </submittedName>
</protein>
<gene>
    <name evidence="4" type="ORF">SAMN05660413_02475</name>
</gene>
<proteinExistence type="predicted"/>
<evidence type="ECO:0000259" key="3">
    <source>
        <dbReference type="Pfam" id="PF02563"/>
    </source>
</evidence>
<dbReference type="RefSeq" id="WP_093410182.1">
    <property type="nucleotide sequence ID" value="NZ_FOVL01000016.1"/>
</dbReference>
<keyword evidence="2" id="KW-0472">Membrane</keyword>